<protein>
    <submittedName>
        <fullName evidence="1">M23 family metallopeptidase</fullName>
        <ecNumber evidence="1">3.4.-.-</ecNumber>
    </submittedName>
</protein>
<reference evidence="1 2" key="1">
    <citation type="submission" date="2023-05" db="EMBL/GenBank/DDBJ databases">
        <title>Sedimentitalea sp. nov. JM2-8.</title>
        <authorList>
            <person name="Huang J."/>
        </authorList>
    </citation>
    <scope>NUCLEOTIDE SEQUENCE [LARGE SCALE GENOMIC DNA]</scope>
    <source>
        <strain evidence="1 2">JM2-8</strain>
    </source>
</reference>
<dbReference type="SUPFAM" id="SSF51261">
    <property type="entry name" value="Duplicated hybrid motif"/>
    <property type="match status" value="1"/>
</dbReference>
<dbReference type="Gene3D" id="2.70.70.10">
    <property type="entry name" value="Glucose Permease (Domain IIA)"/>
    <property type="match status" value="1"/>
</dbReference>
<dbReference type="EC" id="3.4.-.-" evidence="1"/>
<dbReference type="CDD" id="cd12797">
    <property type="entry name" value="M23_peptidase"/>
    <property type="match status" value="1"/>
</dbReference>
<organism evidence="1 2">
    <name type="scientific">Sedimentitalea xiamensis</name>
    <dbReference type="NCBI Taxonomy" id="3050037"/>
    <lineage>
        <taxon>Bacteria</taxon>
        <taxon>Pseudomonadati</taxon>
        <taxon>Pseudomonadota</taxon>
        <taxon>Alphaproteobacteria</taxon>
        <taxon>Rhodobacterales</taxon>
        <taxon>Paracoccaceae</taxon>
        <taxon>Sedimentitalea</taxon>
    </lineage>
</organism>
<dbReference type="RefSeq" id="WP_284483871.1">
    <property type="nucleotide sequence ID" value="NZ_JASNJE010000002.1"/>
</dbReference>
<proteinExistence type="predicted"/>
<name>A0ABT7FAC1_9RHOB</name>
<comment type="caution">
    <text evidence="1">The sequence shown here is derived from an EMBL/GenBank/DDBJ whole genome shotgun (WGS) entry which is preliminary data.</text>
</comment>
<dbReference type="EMBL" id="JASNJE010000002">
    <property type="protein sequence ID" value="MDK3071915.1"/>
    <property type="molecule type" value="Genomic_DNA"/>
</dbReference>
<evidence type="ECO:0000313" key="1">
    <source>
        <dbReference type="EMBL" id="MDK3071915.1"/>
    </source>
</evidence>
<accession>A0ABT7FAC1</accession>
<keyword evidence="1" id="KW-0378">Hydrolase</keyword>
<dbReference type="Proteomes" id="UP001227126">
    <property type="component" value="Unassembled WGS sequence"/>
</dbReference>
<gene>
    <name evidence="1" type="ORF">QO034_02220</name>
</gene>
<dbReference type="GO" id="GO:0016787">
    <property type="term" value="F:hydrolase activity"/>
    <property type="evidence" value="ECO:0007669"/>
    <property type="project" value="UniProtKB-KW"/>
</dbReference>
<keyword evidence="2" id="KW-1185">Reference proteome</keyword>
<sequence length="233" mass="24823">MRPFLICALLALPACSEGPYRLPYADGTEVLITNDETTHSTPDAPMFDMRASFANEPLVAAKAGWVRYFRDTGDSSAPNDRNNYVWIEHPLDYCQASGSVPPGGQSGCRACARGAGRCNEWSLYAHMAQNSVSGTAGLSTGDWVDAGQQIGIEGDVGFTPCAAGDTTPLCGRHVHFSVFRPDPDNPVLIPDGRGTYEAYAEANGRPERIPLFCTSAGLRRAVQGSVHVAAACP</sequence>
<evidence type="ECO:0000313" key="2">
    <source>
        <dbReference type="Proteomes" id="UP001227126"/>
    </source>
</evidence>
<dbReference type="InterPro" id="IPR011055">
    <property type="entry name" value="Dup_hybrid_motif"/>
</dbReference>